<keyword evidence="5 6" id="KW-0119">Carbohydrate metabolism</keyword>
<comment type="catalytic activity">
    <reaction evidence="6">
        <text>D-glucose 6-phosphate + NADP(+) = 6-phospho-D-glucono-1,5-lactone + NADPH + H(+)</text>
        <dbReference type="Rhea" id="RHEA:15841"/>
        <dbReference type="ChEBI" id="CHEBI:15378"/>
        <dbReference type="ChEBI" id="CHEBI:57783"/>
        <dbReference type="ChEBI" id="CHEBI:57955"/>
        <dbReference type="ChEBI" id="CHEBI:58349"/>
        <dbReference type="ChEBI" id="CHEBI:61548"/>
        <dbReference type="EC" id="1.1.1.49"/>
    </reaction>
</comment>
<evidence type="ECO:0000256" key="7">
    <source>
        <dbReference type="SAM" id="MobiDB-lite"/>
    </source>
</evidence>
<dbReference type="InterPro" id="IPR022675">
    <property type="entry name" value="G6P_DH_C"/>
</dbReference>
<dbReference type="PANTHER" id="PTHR23429:SF0">
    <property type="entry name" value="GLUCOSE-6-PHOSPHATE 1-DEHYDROGENASE"/>
    <property type="match status" value="1"/>
</dbReference>
<feature type="binding site" evidence="6">
    <location>
        <position position="124"/>
    </location>
    <ligand>
        <name>NADP(+)</name>
        <dbReference type="ChEBI" id="CHEBI:58349"/>
    </ligand>
</feature>
<feature type="domain" description="Glucose-6-phosphate dehydrogenase C-terminal" evidence="9">
    <location>
        <begin position="165"/>
        <end position="435"/>
    </location>
</feature>
<dbReference type="PIRSF" id="PIRSF000110">
    <property type="entry name" value="G6PD"/>
    <property type="match status" value="1"/>
</dbReference>
<dbReference type="InterPro" id="IPR001282">
    <property type="entry name" value="G6P_DH"/>
</dbReference>
<dbReference type="RefSeq" id="WP_183644995.1">
    <property type="nucleotide sequence ID" value="NZ_JACIBV010000001.1"/>
</dbReference>
<keyword evidence="2 6" id="KW-0313">Glucose metabolism</keyword>
<reference evidence="10 11" key="1">
    <citation type="submission" date="2020-08" db="EMBL/GenBank/DDBJ databases">
        <title>Sequencing the genomes of 1000 actinobacteria strains.</title>
        <authorList>
            <person name="Klenk H.-P."/>
        </authorList>
    </citation>
    <scope>NUCLEOTIDE SEQUENCE [LARGE SCALE GENOMIC DNA]</scope>
    <source>
        <strain evidence="10 11">DSM 44320</strain>
    </source>
</reference>
<dbReference type="GO" id="GO:0005829">
    <property type="term" value="C:cytosol"/>
    <property type="evidence" value="ECO:0007669"/>
    <property type="project" value="TreeGrafter"/>
</dbReference>
<comment type="caution">
    <text evidence="6">Lacks conserved residue(s) required for the propagation of feature annotation.</text>
</comment>
<accession>A0A7W5V3A2</accession>
<dbReference type="PRINTS" id="PR00079">
    <property type="entry name" value="G6PDHDRGNASE"/>
</dbReference>
<keyword evidence="4 6" id="KW-0560">Oxidoreductase</keyword>
<name>A0A7W5V3A2_9ACTN</name>
<keyword evidence="11" id="KW-1185">Reference proteome</keyword>
<evidence type="ECO:0000256" key="1">
    <source>
        <dbReference type="ARBA" id="ARBA00004937"/>
    </source>
</evidence>
<dbReference type="EC" id="1.1.1.49" evidence="6"/>
<dbReference type="GO" id="GO:0006006">
    <property type="term" value="P:glucose metabolic process"/>
    <property type="evidence" value="ECO:0007669"/>
    <property type="project" value="UniProtKB-KW"/>
</dbReference>
<dbReference type="GO" id="GO:0009051">
    <property type="term" value="P:pentose-phosphate shunt, oxidative branch"/>
    <property type="evidence" value="ECO:0007669"/>
    <property type="project" value="TreeGrafter"/>
</dbReference>
<comment type="caution">
    <text evidence="10">The sequence shown here is derived from an EMBL/GenBank/DDBJ whole genome shotgun (WGS) entry which is preliminary data.</text>
</comment>
<feature type="region of interest" description="Disordered" evidence="7">
    <location>
        <begin position="420"/>
        <end position="444"/>
    </location>
</feature>
<dbReference type="Gene3D" id="3.30.360.10">
    <property type="entry name" value="Dihydrodipicolinate Reductase, domain 2"/>
    <property type="match status" value="1"/>
</dbReference>
<proteinExistence type="inferred from homology"/>
<dbReference type="SUPFAM" id="SSF51735">
    <property type="entry name" value="NAD(P)-binding Rossmann-fold domains"/>
    <property type="match status" value="1"/>
</dbReference>
<dbReference type="InterPro" id="IPR036291">
    <property type="entry name" value="NAD(P)-bd_dom_sf"/>
</dbReference>
<evidence type="ECO:0000256" key="3">
    <source>
        <dbReference type="ARBA" id="ARBA00022857"/>
    </source>
</evidence>
<dbReference type="Pfam" id="PF02781">
    <property type="entry name" value="G6PD_C"/>
    <property type="match status" value="1"/>
</dbReference>
<feature type="domain" description="Glucose-6-phosphate dehydrogenase NAD-binding" evidence="8">
    <location>
        <begin position="4"/>
        <end position="162"/>
    </location>
</feature>
<comment type="pathway">
    <text evidence="1 6">Carbohydrate degradation; pentose phosphate pathway; D-ribulose 5-phosphate from D-glucose 6-phosphate (oxidative stage): step 1/3.</text>
</comment>
<dbReference type="Proteomes" id="UP000579945">
    <property type="component" value="Unassembled WGS sequence"/>
</dbReference>
<feature type="binding site" evidence="6">
    <location>
        <position position="211"/>
    </location>
    <ligand>
        <name>substrate</name>
    </ligand>
</feature>
<dbReference type="UniPathway" id="UPA00115">
    <property type="reaction ID" value="UER00408"/>
</dbReference>
<feature type="binding site" evidence="6">
    <location>
        <begin position="71"/>
        <end position="72"/>
    </location>
    <ligand>
        <name>NADP(+)</name>
        <dbReference type="ChEBI" id="CHEBI:58349"/>
    </ligand>
</feature>
<dbReference type="PANTHER" id="PTHR23429">
    <property type="entry name" value="GLUCOSE-6-PHOSPHATE 1-DEHYDROGENASE G6PD"/>
    <property type="match status" value="1"/>
</dbReference>
<dbReference type="GO" id="GO:0050661">
    <property type="term" value="F:NADP binding"/>
    <property type="evidence" value="ECO:0007669"/>
    <property type="project" value="UniProtKB-UniRule"/>
</dbReference>
<feature type="binding site" evidence="6">
    <location>
        <position position="302"/>
    </location>
    <ligand>
        <name>substrate</name>
    </ligand>
</feature>
<comment type="similarity">
    <text evidence="6">Belongs to the glucose-6-phosphate dehydrogenase family.</text>
</comment>
<sequence>MALVLFGVTGDLARKMLLPALNTLAATGRLEVPVVGVARTHLDLEGVRALGREAVGAELSDRLDLRLVTGDLTEGDTYARLREEVKDLGDLTHYLAVPPSLFATVARGLAGAGLDSGARLVVEKPFGHDLESARRLNAELLGYFDEEHLFRVDHFLGLEPVEDLMVFRFANTLLEPIWNRTYVHSVQITLAENFDVSGRGAFYDEVGALRDVVQNHLLQLLAHVAMDAPPSGEARAVLDEKWRALRAVRTIDPGEVVRGQYEGYLDTEGVAEGSRTETFVAMRLHIDNWRWAGVPFCVRTGKDLPVNALEVVAELRRPPVEYFRSAGGGEAAPNLVRLRLDPDAGVTFDLLAKEPDVLDRTRPVPVSVDFAKVLGPMDAAYEQVLQDALAGDPRHFVRFDLVEESWRIVQDILEYDERPEPYGKGEFGPPSAARIAPGGWHPVG</sequence>
<dbReference type="Pfam" id="PF00479">
    <property type="entry name" value="G6PD_N"/>
    <property type="match status" value="1"/>
</dbReference>
<protein>
    <recommendedName>
        <fullName evidence="6">Glucose-6-phosphate 1-dehydrogenase</fullName>
        <shortName evidence="6">G6PD</shortName>
        <ecNumber evidence="6">1.1.1.49</ecNumber>
    </recommendedName>
</protein>
<feature type="binding site" evidence="6">
    <location>
        <position position="192"/>
    </location>
    <ligand>
        <name>substrate</name>
    </ligand>
</feature>
<dbReference type="AlphaFoldDB" id="A0A7W5V3A2"/>
<evidence type="ECO:0000259" key="8">
    <source>
        <dbReference type="Pfam" id="PF00479"/>
    </source>
</evidence>
<evidence type="ECO:0000256" key="6">
    <source>
        <dbReference type="HAMAP-Rule" id="MF_00966"/>
    </source>
</evidence>
<dbReference type="InterPro" id="IPR022674">
    <property type="entry name" value="G6P_DH_NAD-bd"/>
</dbReference>
<feature type="active site" description="Proton acceptor" evidence="6">
    <location>
        <position position="216"/>
    </location>
</feature>
<keyword evidence="3 6" id="KW-0521">NADP</keyword>
<dbReference type="EMBL" id="JACIBV010000001">
    <property type="protein sequence ID" value="MBB3725533.1"/>
    <property type="molecule type" value="Genomic_DNA"/>
</dbReference>
<comment type="function">
    <text evidence="6">Catalyzes the oxidation of glucose 6-phosphate to 6-phosphogluconolactone.</text>
</comment>
<gene>
    <name evidence="6" type="primary">zwf</name>
    <name evidence="10" type="ORF">FHR33_001393</name>
</gene>
<dbReference type="SUPFAM" id="SSF55347">
    <property type="entry name" value="Glyceraldehyde-3-phosphate dehydrogenase-like, C-terminal domain"/>
    <property type="match status" value="1"/>
</dbReference>
<evidence type="ECO:0000259" key="9">
    <source>
        <dbReference type="Pfam" id="PF02781"/>
    </source>
</evidence>
<evidence type="ECO:0000256" key="2">
    <source>
        <dbReference type="ARBA" id="ARBA00022526"/>
    </source>
</evidence>
<evidence type="ECO:0000256" key="4">
    <source>
        <dbReference type="ARBA" id="ARBA00023002"/>
    </source>
</evidence>
<organism evidence="10 11">
    <name type="scientific">Nonomuraea dietziae</name>
    <dbReference type="NCBI Taxonomy" id="65515"/>
    <lineage>
        <taxon>Bacteria</taxon>
        <taxon>Bacillati</taxon>
        <taxon>Actinomycetota</taxon>
        <taxon>Actinomycetes</taxon>
        <taxon>Streptosporangiales</taxon>
        <taxon>Streptosporangiaceae</taxon>
        <taxon>Nonomuraea</taxon>
    </lineage>
</organism>
<evidence type="ECO:0000313" key="11">
    <source>
        <dbReference type="Proteomes" id="UP000579945"/>
    </source>
</evidence>
<dbReference type="GeneID" id="95387956"/>
<feature type="binding site" evidence="6">
    <location>
        <position position="154"/>
    </location>
    <ligand>
        <name>substrate</name>
    </ligand>
</feature>
<evidence type="ECO:0000313" key="10">
    <source>
        <dbReference type="EMBL" id="MBB3725533.1"/>
    </source>
</evidence>
<dbReference type="HAMAP" id="MF_00966">
    <property type="entry name" value="G6PD"/>
    <property type="match status" value="1"/>
</dbReference>
<feature type="binding site" evidence="6">
    <location>
        <position position="39"/>
    </location>
    <ligand>
        <name>NADP(+)</name>
        <dbReference type="ChEBI" id="CHEBI:58349"/>
    </ligand>
</feature>
<dbReference type="Gene3D" id="3.40.50.720">
    <property type="entry name" value="NAD(P)-binding Rossmann-like Domain"/>
    <property type="match status" value="1"/>
</dbReference>
<evidence type="ECO:0000256" key="5">
    <source>
        <dbReference type="ARBA" id="ARBA00023277"/>
    </source>
</evidence>
<dbReference type="NCBIfam" id="TIGR00871">
    <property type="entry name" value="zwf"/>
    <property type="match status" value="1"/>
</dbReference>
<dbReference type="GO" id="GO:0004345">
    <property type="term" value="F:glucose-6-phosphate dehydrogenase activity"/>
    <property type="evidence" value="ECO:0007669"/>
    <property type="project" value="UniProtKB-UniRule"/>
</dbReference>